<comment type="caution">
    <text evidence="1">The sequence shown here is derived from an EMBL/GenBank/DDBJ whole genome shotgun (WGS) entry which is preliminary data.</text>
</comment>
<reference evidence="2" key="1">
    <citation type="submission" date="2016-06" db="EMBL/GenBank/DDBJ databases">
        <title>Parallel loss of symbiosis genes in relatives of nitrogen-fixing non-legume Parasponia.</title>
        <authorList>
            <person name="Van Velzen R."/>
            <person name="Holmer R."/>
            <person name="Bu F."/>
            <person name="Rutten L."/>
            <person name="Van Zeijl A."/>
            <person name="Liu W."/>
            <person name="Santuari L."/>
            <person name="Cao Q."/>
            <person name="Sharma T."/>
            <person name="Shen D."/>
            <person name="Roswanjaya Y."/>
            <person name="Wardhani T."/>
            <person name="Kalhor M.S."/>
            <person name="Jansen J."/>
            <person name="Van den Hoogen J."/>
            <person name="Gungor B."/>
            <person name="Hartog M."/>
            <person name="Hontelez J."/>
            <person name="Verver J."/>
            <person name="Yang W.-C."/>
            <person name="Schijlen E."/>
            <person name="Repin R."/>
            <person name="Schilthuizen M."/>
            <person name="Schranz E."/>
            <person name="Heidstra R."/>
            <person name="Miyata K."/>
            <person name="Fedorova E."/>
            <person name="Kohlen W."/>
            <person name="Bisseling T."/>
            <person name="Smit S."/>
            <person name="Geurts R."/>
        </authorList>
    </citation>
    <scope>NUCLEOTIDE SEQUENCE [LARGE SCALE GENOMIC DNA]</scope>
    <source>
        <strain evidence="2">cv. WU1-14</strain>
    </source>
</reference>
<proteinExistence type="predicted"/>
<sequence>MHAYLCTVVYLWEVRMILGKKLRGKMTKEKYVRNWCSLPRVDTTFHTEATFFQGSNSVSRRVQELATSTG</sequence>
<keyword evidence="2" id="KW-1185">Reference proteome</keyword>
<evidence type="ECO:0000313" key="2">
    <source>
        <dbReference type="Proteomes" id="UP000237105"/>
    </source>
</evidence>
<name>A0A2P5CTS1_PARAD</name>
<dbReference type="EMBL" id="JXTB01000096">
    <property type="protein sequence ID" value="PON64437.1"/>
    <property type="molecule type" value="Genomic_DNA"/>
</dbReference>
<protein>
    <submittedName>
        <fullName evidence="1">Uncharacterized protein</fullName>
    </submittedName>
</protein>
<evidence type="ECO:0000313" key="1">
    <source>
        <dbReference type="EMBL" id="PON64437.1"/>
    </source>
</evidence>
<gene>
    <name evidence="1" type="ORF">PanWU01x14_125060</name>
</gene>
<organism evidence="1 2">
    <name type="scientific">Parasponia andersonii</name>
    <name type="common">Sponia andersonii</name>
    <dbReference type="NCBI Taxonomy" id="3476"/>
    <lineage>
        <taxon>Eukaryota</taxon>
        <taxon>Viridiplantae</taxon>
        <taxon>Streptophyta</taxon>
        <taxon>Embryophyta</taxon>
        <taxon>Tracheophyta</taxon>
        <taxon>Spermatophyta</taxon>
        <taxon>Magnoliopsida</taxon>
        <taxon>eudicotyledons</taxon>
        <taxon>Gunneridae</taxon>
        <taxon>Pentapetalae</taxon>
        <taxon>rosids</taxon>
        <taxon>fabids</taxon>
        <taxon>Rosales</taxon>
        <taxon>Cannabaceae</taxon>
        <taxon>Parasponia</taxon>
    </lineage>
</organism>
<dbReference type="AlphaFoldDB" id="A0A2P5CTS1"/>
<dbReference type="Proteomes" id="UP000237105">
    <property type="component" value="Unassembled WGS sequence"/>
</dbReference>
<accession>A0A2P5CTS1</accession>